<proteinExistence type="predicted"/>
<name>A0A4P8XUV1_9FIRM</name>
<dbReference type="Pfam" id="PF12664">
    <property type="entry name" value="DUF3789"/>
    <property type="match status" value="1"/>
</dbReference>
<keyword evidence="3" id="KW-1185">Reference proteome</keyword>
<keyword evidence="1" id="KW-1133">Transmembrane helix</keyword>
<dbReference type="Proteomes" id="UP000301475">
    <property type="component" value="Chromosome"/>
</dbReference>
<dbReference type="InterPro" id="IPR024522">
    <property type="entry name" value="DUF3789"/>
</dbReference>
<protein>
    <submittedName>
        <fullName evidence="2">DUF3789 domain-containing protein</fullName>
    </submittedName>
</protein>
<evidence type="ECO:0000256" key="1">
    <source>
        <dbReference type="SAM" id="Phobius"/>
    </source>
</evidence>
<reference evidence="2 3" key="1">
    <citation type="submission" date="2019-04" db="EMBL/GenBank/DDBJ databases">
        <authorList>
            <person name="Embree M."/>
            <person name="Gaffney J.R."/>
        </authorList>
    </citation>
    <scope>NUCLEOTIDE SEQUENCE [LARGE SCALE GENOMIC DNA]</scope>
    <source>
        <strain evidence="2 3">JE7A12</strain>
    </source>
</reference>
<evidence type="ECO:0000313" key="3">
    <source>
        <dbReference type="Proteomes" id="UP000301475"/>
    </source>
</evidence>
<evidence type="ECO:0000313" key="2">
    <source>
        <dbReference type="EMBL" id="QCT06855.1"/>
    </source>
</evidence>
<organism evidence="2 3">
    <name type="scientific">Ruminococcus bovis</name>
    <dbReference type="NCBI Taxonomy" id="2564099"/>
    <lineage>
        <taxon>Bacteria</taxon>
        <taxon>Bacillati</taxon>
        <taxon>Bacillota</taxon>
        <taxon>Clostridia</taxon>
        <taxon>Eubacteriales</taxon>
        <taxon>Oscillospiraceae</taxon>
        <taxon>Ruminococcus</taxon>
    </lineage>
</organism>
<accession>A0A4P8XUV1</accession>
<dbReference type="EMBL" id="CP039381">
    <property type="protein sequence ID" value="QCT06855.1"/>
    <property type="molecule type" value="Genomic_DNA"/>
</dbReference>
<dbReference type="RefSeq" id="WP_138156935.1">
    <property type="nucleotide sequence ID" value="NZ_CP039381.1"/>
</dbReference>
<gene>
    <name evidence="2" type="ORF">E5Z56_05515</name>
</gene>
<dbReference type="KEGG" id="ruj:E5Z56_05515"/>
<sequence length="48" mass="5508">MNGILLFILGCFLGGFLGVTMMCLLQINRLNHYEMKDKEDKTADEEKL</sequence>
<dbReference type="AlphaFoldDB" id="A0A4P8XUV1"/>
<feature type="transmembrane region" description="Helical" evidence="1">
    <location>
        <begin position="6"/>
        <end position="27"/>
    </location>
</feature>
<keyword evidence="1" id="KW-0812">Transmembrane</keyword>
<keyword evidence="1" id="KW-0472">Membrane</keyword>